<comment type="subcellular location">
    <subcellularLocation>
        <location evidence="1">Membrane</location>
        <topology evidence="1">Multi-pass membrane protein</topology>
    </subcellularLocation>
</comment>
<dbReference type="Pfam" id="PF07690">
    <property type="entry name" value="MFS_1"/>
    <property type="match status" value="1"/>
</dbReference>
<dbReference type="InterPro" id="IPR011701">
    <property type="entry name" value="MFS"/>
</dbReference>
<feature type="transmembrane region" description="Helical" evidence="9">
    <location>
        <begin position="249"/>
        <end position="270"/>
    </location>
</feature>
<keyword evidence="3 9" id="KW-0812">Transmembrane</keyword>
<name>A0A3S4F3F0_9PEZI</name>
<feature type="domain" description="FAD-binding" evidence="10">
    <location>
        <begin position="524"/>
        <end position="889"/>
    </location>
</feature>
<proteinExistence type="predicted"/>
<sequence>MQDSRVAPENAAAEREHPAGTTDSAEKRGTQDTGHATPAPIRTTPPAEKSEEHEPDYPTGLKLFMIGLGLCFAVLCSNLDRSILGVATPQITTEFGSFGDIGWYGSAYLLTSCCSQMFFGKVYAHFDVKRIFLSALAVFEIGSVLCAAAPSSDCLIVGRAVAGLGATGISTGALLIISRSMPVSQRPKYTAMIGAAMGVRLPEKSRQDKAISWAQFARKLDLVGNIILLPAVVCLLLALQWGGTIYAWNNWRCILLLCIFGVVSLVWAVIQVRGGDNSTVPMRLLKIRSILAATWFAFCIFGMLFIQSYYVPIWFQAVGGDSAYTAGIKLLATTAEMTVFFPIAGLMTTAMGYYVPSMIAGSVVSAIASGLMLRFGVGTSTAYWAVALVLSGVGFGFGGQQCMMVPQTILQGDDIALGTSVIMFAETLSGSVFLAVSENVFETRLMRELTVRAPAANPAAVIANRASGLRSAMSKLYDPQTVDGILDSFVEALQPVWITGLVLAALSLIPWRDTVMIPDSAPIRVAISGGGLAGASLIRALLKYSHIDVHIFESSAAFKEAGMAVGVTRNALAALDLMGSSAAQCLERAGAVAMRGVRMLLAEGAGAGSVIDEADYTTSGGQRLTSIVHRADFLRELLADVPQERMHASKKLDRVEEGPGQSLTLHFADGTTHECDILVGADGIHSTVRKLVLGADDPAVSPRNSGMWTAMTLQPYAAAQASIGEDAVNFDDPYEHVWVGRASFLIHNLLGNGQLVQFVIAAKEDEAEGSDRWVRTVSAEEIRKTYQNWPPHLVKAVDSLLCQQPEHPAMYLWEHHIPARTYVSGPIAIMGDAAHATTPWQSSGGGMSLEDSLVLSTLLGRATTPAEARLALQAYDQVRRPRTQRIVESSRVTGAILTGADGLAQPYVKEPGTLLRRWDFIIDLDVEQHAKEAVELMDQLKREGTA</sequence>
<feature type="compositionally biased region" description="Basic and acidic residues" evidence="8">
    <location>
        <begin position="12"/>
        <end position="30"/>
    </location>
</feature>
<feature type="transmembrane region" description="Helical" evidence="9">
    <location>
        <begin position="222"/>
        <end position="243"/>
    </location>
</feature>
<evidence type="ECO:0000256" key="9">
    <source>
        <dbReference type="SAM" id="Phobius"/>
    </source>
</evidence>
<evidence type="ECO:0000256" key="6">
    <source>
        <dbReference type="ARBA" id="ARBA00023002"/>
    </source>
</evidence>
<dbReference type="PANTHER" id="PTHR23501">
    <property type="entry name" value="MAJOR FACILITATOR SUPERFAMILY"/>
    <property type="match status" value="1"/>
</dbReference>
<feature type="compositionally biased region" description="Low complexity" evidence="8">
    <location>
        <begin position="36"/>
        <end position="47"/>
    </location>
</feature>
<dbReference type="Proteomes" id="UP000289323">
    <property type="component" value="Unassembled WGS sequence"/>
</dbReference>
<dbReference type="Gene3D" id="1.20.1250.20">
    <property type="entry name" value="MFS general substrate transporter like domains"/>
    <property type="match status" value="2"/>
</dbReference>
<dbReference type="InterPro" id="IPR002938">
    <property type="entry name" value="FAD-bd"/>
</dbReference>
<evidence type="ECO:0000256" key="4">
    <source>
        <dbReference type="ARBA" id="ARBA00022827"/>
    </source>
</evidence>
<evidence type="ECO:0000259" key="10">
    <source>
        <dbReference type="Pfam" id="PF01494"/>
    </source>
</evidence>
<dbReference type="GO" id="GO:0016491">
    <property type="term" value="F:oxidoreductase activity"/>
    <property type="evidence" value="ECO:0007669"/>
    <property type="project" value="UniProtKB-KW"/>
</dbReference>
<evidence type="ECO:0000256" key="2">
    <source>
        <dbReference type="ARBA" id="ARBA00022630"/>
    </source>
</evidence>
<dbReference type="InterPro" id="IPR036259">
    <property type="entry name" value="MFS_trans_sf"/>
</dbReference>
<feature type="transmembrane region" description="Helical" evidence="9">
    <location>
        <begin position="353"/>
        <end position="376"/>
    </location>
</feature>
<dbReference type="GO" id="GO:0022857">
    <property type="term" value="F:transmembrane transporter activity"/>
    <property type="evidence" value="ECO:0007669"/>
    <property type="project" value="InterPro"/>
</dbReference>
<dbReference type="AlphaFoldDB" id="A0A3S4F3F0"/>
<dbReference type="SUPFAM" id="SSF103473">
    <property type="entry name" value="MFS general substrate transporter"/>
    <property type="match status" value="1"/>
</dbReference>
<feature type="transmembrane region" description="Helical" evidence="9">
    <location>
        <begin position="290"/>
        <end position="311"/>
    </location>
</feature>
<feature type="transmembrane region" description="Helical" evidence="9">
    <location>
        <begin position="382"/>
        <end position="403"/>
    </location>
</feature>
<feature type="region of interest" description="Disordered" evidence="8">
    <location>
        <begin position="1"/>
        <end position="55"/>
    </location>
</feature>
<evidence type="ECO:0000256" key="7">
    <source>
        <dbReference type="ARBA" id="ARBA00023136"/>
    </source>
</evidence>
<dbReference type="PANTHER" id="PTHR23501:SF199">
    <property type="entry name" value="MFS EFFLUX TRANSPORTER INPD-RELATED"/>
    <property type="match status" value="1"/>
</dbReference>
<accession>A0A3S4F3F0</accession>
<evidence type="ECO:0000256" key="8">
    <source>
        <dbReference type="SAM" id="MobiDB-lite"/>
    </source>
</evidence>
<dbReference type="GO" id="GO:0071949">
    <property type="term" value="F:FAD binding"/>
    <property type="evidence" value="ECO:0007669"/>
    <property type="project" value="InterPro"/>
</dbReference>
<evidence type="ECO:0000256" key="1">
    <source>
        <dbReference type="ARBA" id="ARBA00004141"/>
    </source>
</evidence>
<keyword evidence="6" id="KW-0560">Oxidoreductase</keyword>
<evidence type="ECO:0000313" key="12">
    <source>
        <dbReference type="Proteomes" id="UP000289323"/>
    </source>
</evidence>
<keyword evidence="4" id="KW-0274">FAD</keyword>
<dbReference type="PRINTS" id="PR00420">
    <property type="entry name" value="RNGMNOXGNASE"/>
</dbReference>
<dbReference type="Gene3D" id="3.50.50.60">
    <property type="entry name" value="FAD/NAD(P)-binding domain"/>
    <property type="match status" value="1"/>
</dbReference>
<dbReference type="SUPFAM" id="SSF51905">
    <property type="entry name" value="FAD/NAD(P)-binding domain"/>
    <property type="match status" value="1"/>
</dbReference>
<feature type="transmembrane region" description="Helical" evidence="9">
    <location>
        <begin position="131"/>
        <end position="150"/>
    </location>
</feature>
<feature type="transmembrane region" description="Helical" evidence="9">
    <location>
        <begin position="415"/>
        <end position="436"/>
    </location>
</feature>
<organism evidence="11 12">
    <name type="scientific">Thermothielavioides terrestris</name>
    <dbReference type="NCBI Taxonomy" id="2587410"/>
    <lineage>
        <taxon>Eukaryota</taxon>
        <taxon>Fungi</taxon>
        <taxon>Dikarya</taxon>
        <taxon>Ascomycota</taxon>
        <taxon>Pezizomycotina</taxon>
        <taxon>Sordariomycetes</taxon>
        <taxon>Sordariomycetidae</taxon>
        <taxon>Sordariales</taxon>
        <taxon>Chaetomiaceae</taxon>
        <taxon>Thermothielavioides</taxon>
    </lineage>
</organism>
<feature type="transmembrane region" description="Helical" evidence="9">
    <location>
        <begin position="156"/>
        <end position="177"/>
    </location>
</feature>
<reference evidence="11 12" key="1">
    <citation type="submission" date="2018-04" db="EMBL/GenBank/DDBJ databases">
        <authorList>
            <person name="Huttner S."/>
            <person name="Dainat J."/>
        </authorList>
    </citation>
    <scope>NUCLEOTIDE SEQUENCE [LARGE SCALE GENOMIC DNA]</scope>
</reference>
<dbReference type="InterPro" id="IPR036188">
    <property type="entry name" value="FAD/NAD-bd_sf"/>
</dbReference>
<protein>
    <submittedName>
        <fullName evidence="11">559803e4-fad5-4391-b986-b1493dfa3fa3</fullName>
    </submittedName>
</protein>
<dbReference type="Pfam" id="PF01494">
    <property type="entry name" value="FAD_binding_3"/>
    <property type="match status" value="1"/>
</dbReference>
<dbReference type="EMBL" id="OUUZ01000010">
    <property type="protein sequence ID" value="SPQ23415.1"/>
    <property type="molecule type" value="Genomic_DNA"/>
</dbReference>
<feature type="transmembrane region" description="Helical" evidence="9">
    <location>
        <begin position="323"/>
        <end position="346"/>
    </location>
</feature>
<gene>
    <name evidence="11" type="ORF">TT172_LOCUS5834</name>
</gene>
<dbReference type="GO" id="GO:0005886">
    <property type="term" value="C:plasma membrane"/>
    <property type="evidence" value="ECO:0007669"/>
    <property type="project" value="TreeGrafter"/>
</dbReference>
<keyword evidence="5 9" id="KW-1133">Transmembrane helix</keyword>
<keyword evidence="7 9" id="KW-0472">Membrane</keyword>
<evidence type="ECO:0000256" key="5">
    <source>
        <dbReference type="ARBA" id="ARBA00022989"/>
    </source>
</evidence>
<evidence type="ECO:0000256" key="3">
    <source>
        <dbReference type="ARBA" id="ARBA00022692"/>
    </source>
</evidence>
<keyword evidence="2" id="KW-0285">Flavoprotein</keyword>
<evidence type="ECO:0000313" key="11">
    <source>
        <dbReference type="EMBL" id="SPQ23415.1"/>
    </source>
</evidence>